<evidence type="ECO:0000256" key="4">
    <source>
        <dbReference type="ARBA" id="ARBA00022840"/>
    </source>
</evidence>
<comment type="similarity">
    <text evidence="6">Belongs to the actin family. ARP1 subfamily.</text>
</comment>
<dbReference type="SMART" id="SM00268">
    <property type="entry name" value="ACTIN"/>
    <property type="match status" value="1"/>
</dbReference>
<dbReference type="FunFam" id="3.90.640.10:FF:000007">
    <property type="entry name" value="Actin like 7B"/>
    <property type="match status" value="1"/>
</dbReference>
<evidence type="ECO:0000256" key="9">
    <source>
        <dbReference type="ARBA" id="ARBA00083222"/>
    </source>
</evidence>
<dbReference type="PRINTS" id="PR00190">
    <property type="entry name" value="ACTIN"/>
</dbReference>
<dbReference type="PANTHER" id="PTHR11937">
    <property type="entry name" value="ACTIN"/>
    <property type="match status" value="1"/>
</dbReference>
<keyword evidence="2" id="KW-0963">Cytoplasm</keyword>
<dbReference type="InterPro" id="IPR043129">
    <property type="entry name" value="ATPase_NBD"/>
</dbReference>
<keyword evidence="3" id="KW-0547">Nucleotide-binding</keyword>
<dbReference type="AlphaFoldDB" id="A0A067MHL9"/>
<dbReference type="OrthoDB" id="5132116at2759"/>
<keyword evidence="5" id="KW-0206">Cytoskeleton</keyword>
<keyword evidence="4" id="KW-0067">ATP-binding</keyword>
<dbReference type="GO" id="GO:0005524">
    <property type="term" value="F:ATP binding"/>
    <property type="evidence" value="ECO:0007669"/>
    <property type="project" value="UniProtKB-KW"/>
</dbReference>
<name>A0A067MHL9_BOTB1</name>
<proteinExistence type="inferred from homology"/>
<dbReference type="InterPro" id="IPR004000">
    <property type="entry name" value="Actin"/>
</dbReference>
<organism evidence="10 11">
    <name type="scientific">Botryobasidium botryosum (strain FD-172 SS1)</name>
    <dbReference type="NCBI Taxonomy" id="930990"/>
    <lineage>
        <taxon>Eukaryota</taxon>
        <taxon>Fungi</taxon>
        <taxon>Dikarya</taxon>
        <taxon>Basidiomycota</taxon>
        <taxon>Agaricomycotina</taxon>
        <taxon>Agaricomycetes</taxon>
        <taxon>Cantharellales</taxon>
        <taxon>Botryobasidiaceae</taxon>
        <taxon>Botryobasidium</taxon>
    </lineage>
</organism>
<dbReference type="InParanoid" id="A0A067MHL9"/>
<dbReference type="SUPFAM" id="SSF53067">
    <property type="entry name" value="Actin-like ATPase domain"/>
    <property type="match status" value="2"/>
</dbReference>
<dbReference type="HOGENOM" id="CLU_027965_0_2_1"/>
<dbReference type="STRING" id="930990.A0A067MHL9"/>
<evidence type="ECO:0000313" key="11">
    <source>
        <dbReference type="Proteomes" id="UP000027195"/>
    </source>
</evidence>
<dbReference type="GO" id="GO:0005869">
    <property type="term" value="C:dynactin complex"/>
    <property type="evidence" value="ECO:0007669"/>
    <property type="project" value="UniProtKB-ARBA"/>
</dbReference>
<dbReference type="EMBL" id="KL198039">
    <property type="protein sequence ID" value="KDQ14220.1"/>
    <property type="molecule type" value="Genomic_DNA"/>
</dbReference>
<reference evidence="11" key="1">
    <citation type="journal article" date="2014" name="Proc. Natl. Acad. Sci. U.S.A.">
        <title>Extensive sampling of basidiomycete genomes demonstrates inadequacy of the white-rot/brown-rot paradigm for wood decay fungi.</title>
        <authorList>
            <person name="Riley R."/>
            <person name="Salamov A.A."/>
            <person name="Brown D.W."/>
            <person name="Nagy L.G."/>
            <person name="Floudas D."/>
            <person name="Held B.W."/>
            <person name="Levasseur A."/>
            <person name="Lombard V."/>
            <person name="Morin E."/>
            <person name="Otillar R."/>
            <person name="Lindquist E.A."/>
            <person name="Sun H."/>
            <person name="LaButti K.M."/>
            <person name="Schmutz J."/>
            <person name="Jabbour D."/>
            <person name="Luo H."/>
            <person name="Baker S.E."/>
            <person name="Pisabarro A.G."/>
            <person name="Walton J.D."/>
            <person name="Blanchette R.A."/>
            <person name="Henrissat B."/>
            <person name="Martin F."/>
            <person name="Cullen D."/>
            <person name="Hibbett D.S."/>
            <person name="Grigoriev I.V."/>
        </authorList>
    </citation>
    <scope>NUCLEOTIDE SEQUENCE [LARGE SCALE GENOMIC DNA]</scope>
    <source>
        <strain evidence="11">FD-172 SS1</strain>
    </source>
</reference>
<dbReference type="Proteomes" id="UP000027195">
    <property type="component" value="Unassembled WGS sequence"/>
</dbReference>
<dbReference type="Gene3D" id="3.90.640.10">
    <property type="entry name" value="Actin, Chain A, domain 4"/>
    <property type="match status" value="1"/>
</dbReference>
<evidence type="ECO:0000256" key="2">
    <source>
        <dbReference type="ARBA" id="ARBA00022490"/>
    </source>
</evidence>
<evidence type="ECO:0000313" key="10">
    <source>
        <dbReference type="EMBL" id="KDQ14220.1"/>
    </source>
</evidence>
<evidence type="ECO:0000256" key="3">
    <source>
        <dbReference type="ARBA" id="ARBA00022741"/>
    </source>
</evidence>
<dbReference type="Gene3D" id="3.30.420.40">
    <property type="match status" value="2"/>
</dbReference>
<dbReference type="FunFam" id="3.30.420.40:FF:000148">
    <property type="entry name" value="Actin, alpha skeletal muscle"/>
    <property type="match status" value="1"/>
</dbReference>
<accession>A0A067MHL9</accession>
<comment type="subcellular location">
    <subcellularLocation>
        <location evidence="1">Cytoplasm</location>
        <location evidence="1">Cytoskeleton</location>
    </subcellularLocation>
</comment>
<gene>
    <name evidence="10" type="ORF">BOTBODRAFT_132722</name>
</gene>
<protein>
    <recommendedName>
        <fullName evidence="7">Centractin</fullName>
    </recommendedName>
    <alternativeName>
        <fullName evidence="8">Actin-like protein</fullName>
    </alternativeName>
    <alternativeName>
        <fullName evidence="9">Actin-related protein 1</fullName>
    </alternativeName>
</protein>
<evidence type="ECO:0000256" key="8">
    <source>
        <dbReference type="ARBA" id="ARBA00076361"/>
    </source>
</evidence>
<evidence type="ECO:0000256" key="7">
    <source>
        <dbReference type="ARBA" id="ARBA00073387"/>
    </source>
</evidence>
<evidence type="ECO:0000256" key="1">
    <source>
        <dbReference type="ARBA" id="ARBA00004245"/>
    </source>
</evidence>
<sequence length="367" mass="39842">MANGAVVIDNGSGYIKAGRAGDGEPRTVFPTLVGIPKHASVAGGATMYVGQEAQDRRGILRLNHPIEHGIINDWDDLAEIWTHTFSELRVASQDQPVLFTEASLNPNANRERLASIMFDDFGAPAIYVANQALLSLHASGRASGVVVDIGDSATCVTPIQQGTLLSGAVRRLRVAGRDITDHLLWILQDSDLKFTTSAEYQIVVDIKEALCYVALNHDEEMSKNPEGKAYDLPGGQVIQIGNERFRAPELLFSPKLGGLESDGLIEVIHDSINKCGEDIRSEMYGNIILAGGSTLFPGMKDRLEQDLSKLAPAGTKVQVIAPANRKYSAWVEGSKFASQSNFSDLCCSKAEYDEHGPSIFQKKFQQV</sequence>
<evidence type="ECO:0000256" key="6">
    <source>
        <dbReference type="ARBA" id="ARBA00038483"/>
    </source>
</evidence>
<evidence type="ECO:0000256" key="5">
    <source>
        <dbReference type="ARBA" id="ARBA00023212"/>
    </source>
</evidence>
<dbReference type="Pfam" id="PF00022">
    <property type="entry name" value="Actin"/>
    <property type="match status" value="1"/>
</dbReference>
<keyword evidence="11" id="KW-1185">Reference proteome</keyword>